<feature type="compositionally biased region" description="Basic and acidic residues" evidence="1">
    <location>
        <begin position="114"/>
        <end position="139"/>
    </location>
</feature>
<evidence type="ECO:0000313" key="3">
    <source>
        <dbReference type="Proteomes" id="UP001331515"/>
    </source>
</evidence>
<dbReference type="EMBL" id="JAURVH010001523">
    <property type="protein sequence ID" value="KAK5921392.1"/>
    <property type="molecule type" value="Genomic_DNA"/>
</dbReference>
<comment type="caution">
    <text evidence="2">The sequence shown here is derived from an EMBL/GenBank/DDBJ whole genome shotgun (WGS) entry which is preliminary data.</text>
</comment>
<organism evidence="2 3">
    <name type="scientific">Champsocephalus gunnari</name>
    <name type="common">Mackerel icefish</name>
    <dbReference type="NCBI Taxonomy" id="52237"/>
    <lineage>
        <taxon>Eukaryota</taxon>
        <taxon>Metazoa</taxon>
        <taxon>Chordata</taxon>
        <taxon>Craniata</taxon>
        <taxon>Vertebrata</taxon>
        <taxon>Euteleostomi</taxon>
        <taxon>Actinopterygii</taxon>
        <taxon>Neopterygii</taxon>
        <taxon>Teleostei</taxon>
        <taxon>Neoteleostei</taxon>
        <taxon>Acanthomorphata</taxon>
        <taxon>Eupercaria</taxon>
        <taxon>Perciformes</taxon>
        <taxon>Notothenioidei</taxon>
        <taxon>Channichthyidae</taxon>
        <taxon>Champsocephalus</taxon>
    </lineage>
</organism>
<name>A0AAN8DFR3_CHAGU</name>
<feature type="compositionally biased region" description="Basic and acidic residues" evidence="1">
    <location>
        <begin position="49"/>
        <end position="61"/>
    </location>
</feature>
<keyword evidence="3" id="KW-1185">Reference proteome</keyword>
<evidence type="ECO:0000313" key="2">
    <source>
        <dbReference type="EMBL" id="KAK5921392.1"/>
    </source>
</evidence>
<feature type="compositionally biased region" description="Polar residues" evidence="1">
    <location>
        <begin position="78"/>
        <end position="91"/>
    </location>
</feature>
<accession>A0AAN8DFR3</accession>
<dbReference type="Proteomes" id="UP001331515">
    <property type="component" value="Unassembled WGS sequence"/>
</dbReference>
<sequence length="139" mass="15467">MNVRDSATSNCLCTTSETVQGMSTAGGRTYPNPVDCFRTTSDPLLVQHSQEKAQQKHDARHSPSPAQQYPRCSRSKVEQASATAAQQSREGNPTALHRLFHPLYISAGSTGAERSGDTRCEERREGQQEERQEERRYAV</sequence>
<protein>
    <submittedName>
        <fullName evidence="2">Uncharacterized protein</fullName>
    </submittedName>
</protein>
<gene>
    <name evidence="2" type="ORF">CgunFtcFv8_025101</name>
</gene>
<reference evidence="2 3" key="1">
    <citation type="journal article" date="2023" name="Mol. Biol. Evol.">
        <title>Genomics of Secondarily Temperate Adaptation in the Only Non-Antarctic Icefish.</title>
        <authorList>
            <person name="Rivera-Colon A.G."/>
            <person name="Rayamajhi N."/>
            <person name="Minhas B.F."/>
            <person name="Madrigal G."/>
            <person name="Bilyk K.T."/>
            <person name="Yoon V."/>
            <person name="Hune M."/>
            <person name="Gregory S."/>
            <person name="Cheng C.H.C."/>
            <person name="Catchen J.M."/>
        </authorList>
    </citation>
    <scope>NUCLEOTIDE SEQUENCE [LARGE SCALE GENOMIC DNA]</scope>
    <source>
        <tissue evidence="2">White muscle</tissue>
    </source>
</reference>
<proteinExistence type="predicted"/>
<feature type="region of interest" description="Disordered" evidence="1">
    <location>
        <begin position="22"/>
        <end position="139"/>
    </location>
</feature>
<evidence type="ECO:0000256" key="1">
    <source>
        <dbReference type="SAM" id="MobiDB-lite"/>
    </source>
</evidence>
<dbReference type="AlphaFoldDB" id="A0AAN8DFR3"/>